<keyword evidence="3 6" id="KW-0812">Transmembrane</keyword>
<keyword evidence="4 6" id="KW-1133">Transmembrane helix</keyword>
<keyword evidence="9" id="KW-1185">Reference proteome</keyword>
<keyword evidence="5 6" id="KW-0472">Membrane</keyword>
<dbReference type="Proteomes" id="UP000250079">
    <property type="component" value="Chromosome"/>
</dbReference>
<feature type="transmembrane region" description="Helical" evidence="6">
    <location>
        <begin position="12"/>
        <end position="32"/>
    </location>
</feature>
<feature type="transmembrane region" description="Helical" evidence="6">
    <location>
        <begin position="103"/>
        <end position="122"/>
    </location>
</feature>
<dbReference type="InterPro" id="IPR051258">
    <property type="entry name" value="Diverse_Substrate_Transporter"/>
</dbReference>
<dbReference type="InterPro" id="IPR000620">
    <property type="entry name" value="EamA_dom"/>
</dbReference>
<dbReference type="InterPro" id="IPR037185">
    <property type="entry name" value="EmrE-like"/>
</dbReference>
<feature type="transmembrane region" description="Helical" evidence="6">
    <location>
        <begin position="157"/>
        <end position="176"/>
    </location>
</feature>
<dbReference type="SUPFAM" id="SSF103481">
    <property type="entry name" value="Multidrug resistance efflux transporter EmrE"/>
    <property type="match status" value="2"/>
</dbReference>
<dbReference type="KEGG" id="gai:IMCC3135_33385"/>
<dbReference type="EMBL" id="CP018632">
    <property type="protein sequence ID" value="ASJ76721.1"/>
    <property type="molecule type" value="Genomic_DNA"/>
</dbReference>
<dbReference type="PANTHER" id="PTHR42920">
    <property type="entry name" value="OS03G0707200 PROTEIN-RELATED"/>
    <property type="match status" value="1"/>
</dbReference>
<dbReference type="RefSeq" id="WP_088921464.1">
    <property type="nucleotide sequence ID" value="NZ_CP018632.1"/>
</dbReference>
<feature type="transmembrane region" description="Helical" evidence="6">
    <location>
        <begin position="229"/>
        <end position="249"/>
    </location>
</feature>
<evidence type="ECO:0000256" key="4">
    <source>
        <dbReference type="ARBA" id="ARBA00022989"/>
    </source>
</evidence>
<feature type="transmembrane region" description="Helical" evidence="6">
    <location>
        <begin position="76"/>
        <end position="97"/>
    </location>
</feature>
<evidence type="ECO:0000313" key="8">
    <source>
        <dbReference type="EMBL" id="ASJ76721.1"/>
    </source>
</evidence>
<evidence type="ECO:0000256" key="3">
    <source>
        <dbReference type="ARBA" id="ARBA00022692"/>
    </source>
</evidence>
<feature type="transmembrane region" description="Helical" evidence="6">
    <location>
        <begin position="131"/>
        <end position="151"/>
    </location>
</feature>
<feature type="transmembrane region" description="Helical" evidence="6">
    <location>
        <begin position="285"/>
        <end position="303"/>
    </location>
</feature>
<keyword evidence="2" id="KW-1003">Cell membrane</keyword>
<sequence>MPTTARTGYTKTDRAGAIAVAAGAAIWGLFWLPLRYLSDLGVSGLWAVSLVMSTAAVPSLLLMWQQKESRDLLRKDTWLTSVALAAATVLYFTGILYSDVIRVIFLFYLLPLWTTLSARLIYGEPITRAKLLVIATALCGLWLLLGGGTALPLPKNVGDWCGIAAGLCWGVSLSLLRGRAETRPFAVTSSTLICALILSATLASLLYLINADSVEPAAQVITIDWQGTLGLAGIFGALILFPAMLGQIWGARRIPAPTAALLTMTEILVATVSAGLIIGTDLPPIAWLGGAIIVLAVCIDLLAHHKQS</sequence>
<feature type="transmembrane region" description="Helical" evidence="6">
    <location>
        <begin position="185"/>
        <end position="209"/>
    </location>
</feature>
<dbReference type="OrthoDB" id="5295396at2"/>
<feature type="domain" description="EamA" evidence="7">
    <location>
        <begin position="158"/>
        <end position="299"/>
    </location>
</feature>
<evidence type="ECO:0000256" key="2">
    <source>
        <dbReference type="ARBA" id="ARBA00022475"/>
    </source>
</evidence>
<reference evidence="8 9" key="1">
    <citation type="submission" date="2016-12" db="EMBL/GenBank/DDBJ databases">
        <authorList>
            <person name="Song W.-J."/>
            <person name="Kurnit D.M."/>
        </authorList>
    </citation>
    <scope>NUCLEOTIDE SEQUENCE [LARGE SCALE GENOMIC DNA]</scope>
    <source>
        <strain evidence="8 9">IMCC3135</strain>
    </source>
</reference>
<protein>
    <recommendedName>
        <fullName evidence="7">EamA domain-containing protein</fullName>
    </recommendedName>
</protein>
<dbReference type="Pfam" id="PF00892">
    <property type="entry name" value="EamA"/>
    <property type="match status" value="2"/>
</dbReference>
<evidence type="ECO:0000313" key="9">
    <source>
        <dbReference type="Proteomes" id="UP000250079"/>
    </source>
</evidence>
<comment type="subcellular location">
    <subcellularLocation>
        <location evidence="1">Cell membrane</location>
        <topology evidence="1">Multi-pass membrane protein</topology>
    </subcellularLocation>
</comment>
<feature type="transmembrane region" description="Helical" evidence="6">
    <location>
        <begin position="261"/>
        <end position="279"/>
    </location>
</feature>
<organism evidence="8 9">
    <name type="scientific">Granulosicoccus antarcticus IMCC3135</name>
    <dbReference type="NCBI Taxonomy" id="1192854"/>
    <lineage>
        <taxon>Bacteria</taxon>
        <taxon>Pseudomonadati</taxon>
        <taxon>Pseudomonadota</taxon>
        <taxon>Gammaproteobacteria</taxon>
        <taxon>Chromatiales</taxon>
        <taxon>Granulosicoccaceae</taxon>
        <taxon>Granulosicoccus</taxon>
    </lineage>
</organism>
<evidence type="ECO:0000259" key="7">
    <source>
        <dbReference type="Pfam" id="PF00892"/>
    </source>
</evidence>
<feature type="domain" description="EamA" evidence="7">
    <location>
        <begin position="15"/>
        <end position="145"/>
    </location>
</feature>
<dbReference type="AlphaFoldDB" id="A0A2Z2P299"/>
<gene>
    <name evidence="8" type="ORF">IMCC3135_33385</name>
</gene>
<proteinExistence type="predicted"/>
<name>A0A2Z2P299_9GAMM</name>
<dbReference type="GO" id="GO:0005886">
    <property type="term" value="C:plasma membrane"/>
    <property type="evidence" value="ECO:0007669"/>
    <property type="project" value="UniProtKB-SubCell"/>
</dbReference>
<dbReference type="PANTHER" id="PTHR42920:SF5">
    <property type="entry name" value="EAMA DOMAIN-CONTAINING PROTEIN"/>
    <property type="match status" value="1"/>
</dbReference>
<accession>A0A2Z2P299</accession>
<evidence type="ECO:0000256" key="5">
    <source>
        <dbReference type="ARBA" id="ARBA00023136"/>
    </source>
</evidence>
<evidence type="ECO:0000256" key="6">
    <source>
        <dbReference type="SAM" id="Phobius"/>
    </source>
</evidence>
<feature type="transmembrane region" description="Helical" evidence="6">
    <location>
        <begin position="44"/>
        <end position="64"/>
    </location>
</feature>
<evidence type="ECO:0000256" key="1">
    <source>
        <dbReference type="ARBA" id="ARBA00004651"/>
    </source>
</evidence>